<dbReference type="GO" id="GO:0016810">
    <property type="term" value="F:hydrolase activity, acting on carbon-nitrogen (but not peptide) bonds"/>
    <property type="evidence" value="ECO:0007669"/>
    <property type="project" value="InterPro"/>
</dbReference>
<evidence type="ECO:0000259" key="1">
    <source>
        <dbReference type="Pfam" id="PF07969"/>
    </source>
</evidence>
<evidence type="ECO:0000313" key="3">
    <source>
        <dbReference type="Proteomes" id="UP000274601"/>
    </source>
</evidence>
<feature type="domain" description="Amidohydrolase 3" evidence="1">
    <location>
        <begin position="60"/>
        <end position="544"/>
    </location>
</feature>
<dbReference type="InterPro" id="IPR032466">
    <property type="entry name" value="Metal_Hydrolase"/>
</dbReference>
<sequence length="548" mass="58451">MSPHATVPAADRSRARIFSARRIITMNGDEPEAVATLGERVVAVGARRDLRDRFPGAEDVDLGSGVLLPGFDDAHAHPSVLADGGLYVDLAPTVTGSAEQVRRALAERAAGTPEGAWVVGHNFDVSRTEDGGRVDRDLLDRVSDRHPVLIIHYSYHGAVANSRALAAAGYGEDTPDPVGGELVRDGGGRLTGVLYERAWMEGYLGHGSRAPLVPQPTMEARVESLRRMLARMNAAGITSVCDAMVHPADWALYQAARAAGALTARVGMLLWYEFFDPARALGMRTGFGDTRLRFTGVKMMTDGAVSGGTCLCRTPYRGALGERTAGIQVMPDEEIAEVVHRVHAAGSRLAVHANGDLAISKVLDAMEAAVAATPPRPGQTHRIEHCSVVDPGLVERIRALGVIPVPFGAFISYHGRNLVHHYGPDRAARISPHRAFRDAGITVAGSSDYPCGPLEPLYALRSLTTRRAQDGTVLGDDQRLTPYEALEVYTAGSAAASGEQDDKGRITVGRLADFTVLGDDPLTVEPDALAELPVLSTWVGAEQVWHAG</sequence>
<dbReference type="Pfam" id="PF07969">
    <property type="entry name" value="Amidohydro_3"/>
    <property type="match status" value="1"/>
</dbReference>
<organism evidence="2 3">
    <name type="scientific">Actinomadura pelletieri DSM 43383</name>
    <dbReference type="NCBI Taxonomy" id="1120940"/>
    <lineage>
        <taxon>Bacteria</taxon>
        <taxon>Bacillati</taxon>
        <taxon>Actinomycetota</taxon>
        <taxon>Actinomycetes</taxon>
        <taxon>Streptosporangiales</taxon>
        <taxon>Thermomonosporaceae</taxon>
        <taxon>Actinomadura</taxon>
    </lineage>
</organism>
<dbReference type="Proteomes" id="UP000274601">
    <property type="component" value="Unassembled WGS sequence"/>
</dbReference>
<dbReference type="OrthoDB" id="3173428at2"/>
<dbReference type="Gene3D" id="3.10.310.70">
    <property type="match status" value="1"/>
</dbReference>
<dbReference type="PANTHER" id="PTHR22642">
    <property type="entry name" value="IMIDAZOLONEPROPIONASE"/>
    <property type="match status" value="1"/>
</dbReference>
<protein>
    <recommendedName>
        <fullName evidence="1">Amidohydrolase 3 domain-containing protein</fullName>
    </recommendedName>
</protein>
<gene>
    <name evidence="2" type="ORF">BZB76_3760</name>
</gene>
<dbReference type="CDD" id="cd01300">
    <property type="entry name" value="YtcJ_like"/>
    <property type="match status" value="1"/>
</dbReference>
<dbReference type="SUPFAM" id="SSF51338">
    <property type="entry name" value="Composite domain of metallo-dependent hydrolases"/>
    <property type="match status" value="1"/>
</dbReference>
<proteinExistence type="predicted"/>
<accession>A0A495QKK1</accession>
<keyword evidence="3" id="KW-1185">Reference proteome</keyword>
<dbReference type="RefSeq" id="WP_121435645.1">
    <property type="nucleotide sequence ID" value="NZ_RBWU01000004.1"/>
</dbReference>
<dbReference type="PANTHER" id="PTHR22642:SF2">
    <property type="entry name" value="PROTEIN LONG AFTER FAR-RED 3"/>
    <property type="match status" value="1"/>
</dbReference>
<dbReference type="Gene3D" id="2.30.40.10">
    <property type="entry name" value="Urease, subunit C, domain 1"/>
    <property type="match status" value="1"/>
</dbReference>
<dbReference type="InterPro" id="IPR033932">
    <property type="entry name" value="YtcJ-like"/>
</dbReference>
<dbReference type="AlphaFoldDB" id="A0A495QKK1"/>
<comment type="caution">
    <text evidence="2">The sequence shown here is derived from an EMBL/GenBank/DDBJ whole genome shotgun (WGS) entry which is preliminary data.</text>
</comment>
<reference evidence="2 3" key="1">
    <citation type="submission" date="2018-10" db="EMBL/GenBank/DDBJ databases">
        <title>Genomic Encyclopedia of Archaeal and Bacterial Type Strains, Phase II (KMG-II): from individual species to whole genera.</title>
        <authorList>
            <person name="Goeker M."/>
        </authorList>
    </citation>
    <scope>NUCLEOTIDE SEQUENCE [LARGE SCALE GENOMIC DNA]</scope>
    <source>
        <strain evidence="2 3">DSM 43383</strain>
    </source>
</reference>
<dbReference type="Gene3D" id="3.20.20.140">
    <property type="entry name" value="Metal-dependent hydrolases"/>
    <property type="match status" value="1"/>
</dbReference>
<dbReference type="InterPro" id="IPR013108">
    <property type="entry name" value="Amidohydro_3"/>
</dbReference>
<dbReference type="EMBL" id="RBWU01000004">
    <property type="protein sequence ID" value="RKS73076.1"/>
    <property type="molecule type" value="Genomic_DNA"/>
</dbReference>
<evidence type="ECO:0000313" key="2">
    <source>
        <dbReference type="EMBL" id="RKS73076.1"/>
    </source>
</evidence>
<dbReference type="SUPFAM" id="SSF51556">
    <property type="entry name" value="Metallo-dependent hydrolases"/>
    <property type="match status" value="1"/>
</dbReference>
<name>A0A495QKK1_9ACTN</name>
<dbReference type="InterPro" id="IPR011059">
    <property type="entry name" value="Metal-dep_hydrolase_composite"/>
</dbReference>